<dbReference type="GO" id="GO:0005789">
    <property type="term" value="C:endoplasmic reticulum membrane"/>
    <property type="evidence" value="ECO:0007669"/>
    <property type="project" value="UniProtKB-SubCell"/>
</dbReference>
<sequence>MEHFKGMLPGFWKKLEAGTVRTLLKRYVGFLFEDINLEELTVNLSGGSVNVKNLNLDILSINEEVDKLSLPFIFMDGSIGEISVNVPFGNLLNENCFVEVTDLRVTLRPKPRSGDVSLVDSMIDSMSTSVQIAQECLSQVNEEEYFKNYSKSKPSEKNRIESETEEIDVVQNFAKAIDTVFSKIKVRFNKVMIRVEYLPKSSTSGVALEIEIRKIDFFDESGFSKEYSQPTQSSETDKNKKSNVPSGSLSSKKFLMEDVSIYSDEFLSEEDTTKLYTPENTVYEDQHKSVNSTMNMNDSLYKSSEVLNSSKYI</sequence>
<comment type="caution">
    <text evidence="13">The sequence shown here is derived from an EMBL/GenBank/DDBJ whole genome shotgun (WGS) entry which is preliminary data.</text>
</comment>
<keyword evidence="14" id="KW-1185">Reference proteome</keyword>
<dbReference type="GO" id="GO:0032266">
    <property type="term" value="F:phosphatidylinositol-3-phosphate binding"/>
    <property type="evidence" value="ECO:0007669"/>
    <property type="project" value="TreeGrafter"/>
</dbReference>
<evidence type="ECO:0000256" key="10">
    <source>
        <dbReference type="ARBA" id="ARBA00024479"/>
    </source>
</evidence>
<dbReference type="GO" id="GO:0006869">
    <property type="term" value="P:lipid transport"/>
    <property type="evidence" value="ECO:0007669"/>
    <property type="project" value="UniProtKB-KW"/>
</dbReference>
<keyword evidence="9" id="KW-0472">Membrane</keyword>
<evidence type="ECO:0000256" key="12">
    <source>
        <dbReference type="SAM" id="MobiDB-lite"/>
    </source>
</evidence>
<evidence type="ECO:0000256" key="7">
    <source>
        <dbReference type="ARBA" id="ARBA00023006"/>
    </source>
</evidence>
<dbReference type="GO" id="GO:0034727">
    <property type="term" value="P:piecemeal microautophagy of the nucleus"/>
    <property type="evidence" value="ECO:0007669"/>
    <property type="project" value="TreeGrafter"/>
</dbReference>
<name>A0A5N5SPX2_9CRUS</name>
<comment type="subcellular location">
    <subcellularLocation>
        <location evidence="1">Endoplasmic reticulum membrane</location>
        <topology evidence="1">Peripheral membrane protein</topology>
    </subcellularLocation>
    <subcellularLocation>
        <location evidence="2">Preautophagosomal structure membrane</location>
        <topology evidence="2">Peripheral membrane protein</topology>
    </subcellularLocation>
</comment>
<evidence type="ECO:0000256" key="3">
    <source>
        <dbReference type="ARBA" id="ARBA00009714"/>
    </source>
</evidence>
<comment type="similarity">
    <text evidence="3">Belongs to the ATG2 family.</text>
</comment>
<dbReference type="AlphaFoldDB" id="A0A5N5SPX2"/>
<dbReference type="PANTHER" id="PTHR13190">
    <property type="entry name" value="AUTOPHAGY-RELATED 2, ISOFORM A"/>
    <property type="match status" value="1"/>
</dbReference>
<evidence type="ECO:0000313" key="13">
    <source>
        <dbReference type="EMBL" id="KAB7496017.1"/>
    </source>
</evidence>
<dbReference type="GO" id="GO:0061723">
    <property type="term" value="P:glycophagy"/>
    <property type="evidence" value="ECO:0007669"/>
    <property type="project" value="TreeGrafter"/>
</dbReference>
<dbReference type="OrthoDB" id="18982at2759"/>
<dbReference type="GO" id="GO:0061709">
    <property type="term" value="P:reticulophagy"/>
    <property type="evidence" value="ECO:0007669"/>
    <property type="project" value="TreeGrafter"/>
</dbReference>
<dbReference type="Proteomes" id="UP000326759">
    <property type="component" value="Unassembled WGS sequence"/>
</dbReference>
<keyword evidence="7" id="KW-0072">Autophagy</keyword>
<proteinExistence type="inferred from homology"/>
<dbReference type="GO" id="GO:0034045">
    <property type="term" value="C:phagophore assembly site membrane"/>
    <property type="evidence" value="ECO:0007669"/>
    <property type="project" value="UniProtKB-SubCell"/>
</dbReference>
<gene>
    <name evidence="13" type="primary">ATG2B</name>
    <name evidence="13" type="ORF">Anas_05242</name>
</gene>
<dbReference type="GO" id="GO:0000045">
    <property type="term" value="P:autophagosome assembly"/>
    <property type="evidence" value="ECO:0007669"/>
    <property type="project" value="TreeGrafter"/>
</dbReference>
<evidence type="ECO:0000256" key="9">
    <source>
        <dbReference type="ARBA" id="ARBA00023136"/>
    </source>
</evidence>
<accession>A0A5N5SPX2</accession>
<protein>
    <recommendedName>
        <fullName evidence="4">Autophagy-related protein 2</fullName>
    </recommendedName>
</protein>
<dbReference type="GO" id="GO:0043495">
    <property type="term" value="F:protein-membrane adaptor activity"/>
    <property type="evidence" value="ECO:0007669"/>
    <property type="project" value="TreeGrafter"/>
</dbReference>
<evidence type="ECO:0000256" key="8">
    <source>
        <dbReference type="ARBA" id="ARBA00023055"/>
    </source>
</evidence>
<comment type="catalytic activity">
    <reaction evidence="11">
        <text>a 1,2-diacyl-sn-glycero-3-phosphoethanolamine(in) = a 1,2-diacyl-sn-glycero-3-phosphoethanolamine(out)</text>
        <dbReference type="Rhea" id="RHEA:38895"/>
        <dbReference type="ChEBI" id="CHEBI:64612"/>
    </reaction>
</comment>
<dbReference type="GO" id="GO:0000422">
    <property type="term" value="P:autophagy of mitochondrion"/>
    <property type="evidence" value="ECO:0007669"/>
    <property type="project" value="TreeGrafter"/>
</dbReference>
<comment type="catalytic activity">
    <reaction evidence="10">
        <text>a 1,2-diacyl-sn-glycero-3-phospho-L-serine(in) = a 1,2-diacyl-sn-glycero-3-phospho-L-serine(out)</text>
        <dbReference type="Rhea" id="RHEA:38663"/>
        <dbReference type="ChEBI" id="CHEBI:57262"/>
    </reaction>
</comment>
<evidence type="ECO:0000256" key="1">
    <source>
        <dbReference type="ARBA" id="ARBA00004406"/>
    </source>
</evidence>
<evidence type="ECO:0000256" key="6">
    <source>
        <dbReference type="ARBA" id="ARBA00022824"/>
    </source>
</evidence>
<organism evidence="13 14">
    <name type="scientific">Armadillidium nasatum</name>
    <dbReference type="NCBI Taxonomy" id="96803"/>
    <lineage>
        <taxon>Eukaryota</taxon>
        <taxon>Metazoa</taxon>
        <taxon>Ecdysozoa</taxon>
        <taxon>Arthropoda</taxon>
        <taxon>Crustacea</taxon>
        <taxon>Multicrustacea</taxon>
        <taxon>Malacostraca</taxon>
        <taxon>Eumalacostraca</taxon>
        <taxon>Peracarida</taxon>
        <taxon>Isopoda</taxon>
        <taxon>Oniscidea</taxon>
        <taxon>Crinocheta</taxon>
        <taxon>Armadillidiidae</taxon>
        <taxon>Armadillidium</taxon>
    </lineage>
</organism>
<evidence type="ECO:0000256" key="11">
    <source>
        <dbReference type="ARBA" id="ARBA00024615"/>
    </source>
</evidence>
<dbReference type="PANTHER" id="PTHR13190:SF1">
    <property type="entry name" value="AUTOPHAGY-RELATED 2, ISOFORM A"/>
    <property type="match status" value="1"/>
</dbReference>
<dbReference type="EMBL" id="SEYY01021824">
    <property type="protein sequence ID" value="KAB7496017.1"/>
    <property type="molecule type" value="Genomic_DNA"/>
</dbReference>
<evidence type="ECO:0000256" key="4">
    <source>
        <dbReference type="ARBA" id="ARBA00018070"/>
    </source>
</evidence>
<evidence type="ECO:0000256" key="5">
    <source>
        <dbReference type="ARBA" id="ARBA00022448"/>
    </source>
</evidence>
<reference evidence="13 14" key="1">
    <citation type="journal article" date="2019" name="PLoS Biol.">
        <title>Sex chromosomes control vertical transmission of feminizing Wolbachia symbionts in an isopod.</title>
        <authorList>
            <person name="Becking T."/>
            <person name="Chebbi M.A."/>
            <person name="Giraud I."/>
            <person name="Moumen B."/>
            <person name="Laverre T."/>
            <person name="Caubet Y."/>
            <person name="Peccoud J."/>
            <person name="Gilbert C."/>
            <person name="Cordaux R."/>
        </authorList>
    </citation>
    <scope>NUCLEOTIDE SEQUENCE [LARGE SCALE GENOMIC DNA]</scope>
    <source>
        <strain evidence="13">ANa2</strain>
        <tissue evidence="13">Whole body excluding digestive tract and cuticle</tissue>
    </source>
</reference>
<evidence type="ECO:0000313" key="14">
    <source>
        <dbReference type="Proteomes" id="UP000326759"/>
    </source>
</evidence>
<evidence type="ECO:0000256" key="2">
    <source>
        <dbReference type="ARBA" id="ARBA00004623"/>
    </source>
</evidence>
<keyword evidence="6" id="KW-0256">Endoplasmic reticulum</keyword>
<feature type="region of interest" description="Disordered" evidence="12">
    <location>
        <begin position="226"/>
        <end position="248"/>
    </location>
</feature>
<dbReference type="InterPro" id="IPR026849">
    <property type="entry name" value="ATG2"/>
</dbReference>
<dbReference type="GO" id="GO:0061908">
    <property type="term" value="C:phagophore"/>
    <property type="evidence" value="ECO:0007669"/>
    <property type="project" value="TreeGrafter"/>
</dbReference>
<keyword evidence="8" id="KW-0445">Lipid transport</keyword>
<keyword evidence="5" id="KW-0813">Transport</keyword>